<organism evidence="2 3">
    <name type="scientific">Solanum commersonii</name>
    <name type="common">Commerson's wild potato</name>
    <name type="synonym">Commerson's nightshade</name>
    <dbReference type="NCBI Taxonomy" id="4109"/>
    <lineage>
        <taxon>Eukaryota</taxon>
        <taxon>Viridiplantae</taxon>
        <taxon>Streptophyta</taxon>
        <taxon>Embryophyta</taxon>
        <taxon>Tracheophyta</taxon>
        <taxon>Spermatophyta</taxon>
        <taxon>Magnoliopsida</taxon>
        <taxon>eudicotyledons</taxon>
        <taxon>Gunneridae</taxon>
        <taxon>Pentapetalae</taxon>
        <taxon>asterids</taxon>
        <taxon>lamiids</taxon>
        <taxon>Solanales</taxon>
        <taxon>Solanaceae</taxon>
        <taxon>Solanoideae</taxon>
        <taxon>Solaneae</taxon>
        <taxon>Solanum</taxon>
    </lineage>
</organism>
<sequence length="225" mass="25628">MEVIVEPDQSDRNRFLLLFANVVPLSTLLYLWPSYILAHSRGCKVVLNYGSTFLVLLLLDVAWGSYISIGHVQDCASFSFFNMLICGDTMTKGIILAPSCNYIDRWRWSFFAYDIFSYSIFLPSAPLNETLQFLIKQGKVEHKALAEAATLTIFDSLGDEELYFLHVQGFLTLRFPYFFEYHGANPLVHLNHQTYYIAIASSILTIGYYSLRSTSMGLDRGIIPL</sequence>
<evidence type="ECO:0000313" key="3">
    <source>
        <dbReference type="Proteomes" id="UP000824120"/>
    </source>
</evidence>
<feature type="transmembrane region" description="Helical" evidence="1">
    <location>
        <begin position="45"/>
        <end position="66"/>
    </location>
</feature>
<name>A0A9J6B1Q7_SOLCO</name>
<gene>
    <name evidence="2" type="ORF">H5410_002325</name>
</gene>
<evidence type="ECO:0000313" key="2">
    <source>
        <dbReference type="EMBL" id="KAG5630608.1"/>
    </source>
</evidence>
<evidence type="ECO:0000256" key="1">
    <source>
        <dbReference type="SAM" id="Phobius"/>
    </source>
</evidence>
<dbReference type="Proteomes" id="UP000824120">
    <property type="component" value="Chromosome 1"/>
</dbReference>
<keyword evidence="3" id="KW-1185">Reference proteome</keyword>
<comment type="caution">
    <text evidence="2">The sequence shown here is derived from an EMBL/GenBank/DDBJ whole genome shotgun (WGS) entry which is preliminary data.</text>
</comment>
<dbReference type="OrthoDB" id="5296287at2759"/>
<dbReference type="AlphaFoldDB" id="A0A9J6B1Q7"/>
<keyword evidence="1" id="KW-0472">Membrane</keyword>
<keyword evidence="1" id="KW-0812">Transmembrane</keyword>
<protein>
    <submittedName>
        <fullName evidence="2">Uncharacterized protein</fullName>
    </submittedName>
</protein>
<proteinExistence type="predicted"/>
<accession>A0A9J6B1Q7</accession>
<reference evidence="2 3" key="1">
    <citation type="submission" date="2020-09" db="EMBL/GenBank/DDBJ databases">
        <title>De no assembly of potato wild relative species, Solanum commersonii.</title>
        <authorList>
            <person name="Cho K."/>
        </authorList>
    </citation>
    <scope>NUCLEOTIDE SEQUENCE [LARGE SCALE GENOMIC DNA]</scope>
    <source>
        <strain evidence="2">LZ3.2</strain>
        <tissue evidence="2">Leaf</tissue>
    </source>
</reference>
<dbReference type="EMBL" id="JACXVP010000001">
    <property type="protein sequence ID" value="KAG5630608.1"/>
    <property type="molecule type" value="Genomic_DNA"/>
</dbReference>
<feature type="transmembrane region" description="Helical" evidence="1">
    <location>
        <begin position="194"/>
        <end position="211"/>
    </location>
</feature>
<feature type="transmembrane region" description="Helical" evidence="1">
    <location>
        <begin position="15"/>
        <end position="33"/>
    </location>
</feature>
<keyword evidence="1" id="KW-1133">Transmembrane helix</keyword>